<protein>
    <submittedName>
        <fullName evidence="2">Uncharacterized protein</fullName>
    </submittedName>
</protein>
<feature type="transmembrane region" description="Helical" evidence="1">
    <location>
        <begin position="21"/>
        <end position="39"/>
    </location>
</feature>
<dbReference type="RefSeq" id="WP_073386924.1">
    <property type="nucleotide sequence ID" value="NZ_FQXK01000012.1"/>
</dbReference>
<keyword evidence="3" id="KW-1185">Reference proteome</keyword>
<evidence type="ECO:0000256" key="1">
    <source>
        <dbReference type="SAM" id="Phobius"/>
    </source>
</evidence>
<accession>A0A1M5YPI9</accession>
<dbReference type="Proteomes" id="UP000184278">
    <property type="component" value="Unassembled WGS sequence"/>
</dbReference>
<dbReference type="AlphaFoldDB" id="A0A1M5YPI9"/>
<dbReference type="OrthoDB" id="10002407at2"/>
<evidence type="ECO:0000313" key="2">
    <source>
        <dbReference type="EMBL" id="SHI13788.1"/>
    </source>
</evidence>
<reference evidence="3" key="1">
    <citation type="submission" date="2016-11" db="EMBL/GenBank/DDBJ databases">
        <authorList>
            <person name="Varghese N."/>
            <person name="Submissions S."/>
        </authorList>
    </citation>
    <scope>NUCLEOTIDE SEQUENCE [LARGE SCALE GENOMIC DNA]</scope>
    <source>
        <strain evidence="3">DSM 3071</strain>
    </source>
</reference>
<dbReference type="GeneID" id="89511915"/>
<keyword evidence="1" id="KW-0472">Membrane</keyword>
<evidence type="ECO:0000313" key="3">
    <source>
        <dbReference type="Proteomes" id="UP000184278"/>
    </source>
</evidence>
<gene>
    <name evidence="2" type="ORF">SAMN02745229_01646</name>
</gene>
<organism evidence="2 3">
    <name type="scientific">Butyrivibrio fibrisolvens DSM 3071</name>
    <dbReference type="NCBI Taxonomy" id="1121131"/>
    <lineage>
        <taxon>Bacteria</taxon>
        <taxon>Bacillati</taxon>
        <taxon>Bacillota</taxon>
        <taxon>Clostridia</taxon>
        <taxon>Lachnospirales</taxon>
        <taxon>Lachnospiraceae</taxon>
        <taxon>Butyrivibrio</taxon>
    </lineage>
</organism>
<dbReference type="EMBL" id="FQXK01000012">
    <property type="protein sequence ID" value="SHI13788.1"/>
    <property type="molecule type" value="Genomic_DNA"/>
</dbReference>
<sequence length="112" mass="12615">MKKTNEQDDEKKKARRNRKRLCIGIACSLAIGFAIGLNWDKLEPEVKKISSKAFSKGKACSAKALDKGKKILEEKKVADKVDNLKDYADKLLVLSEAYTDKAKDILKQIKDM</sequence>
<keyword evidence="1" id="KW-0812">Transmembrane</keyword>
<proteinExistence type="predicted"/>
<keyword evidence="1" id="KW-1133">Transmembrane helix</keyword>
<name>A0A1M5YPI9_BUTFI</name>